<proteinExistence type="predicted"/>
<organism evidence="2">
    <name type="scientific">Anguilla anguilla</name>
    <name type="common">European freshwater eel</name>
    <name type="synonym">Muraena anguilla</name>
    <dbReference type="NCBI Taxonomy" id="7936"/>
    <lineage>
        <taxon>Eukaryota</taxon>
        <taxon>Metazoa</taxon>
        <taxon>Chordata</taxon>
        <taxon>Craniata</taxon>
        <taxon>Vertebrata</taxon>
        <taxon>Euteleostomi</taxon>
        <taxon>Actinopterygii</taxon>
        <taxon>Neopterygii</taxon>
        <taxon>Teleostei</taxon>
        <taxon>Anguilliformes</taxon>
        <taxon>Anguillidae</taxon>
        <taxon>Anguilla</taxon>
    </lineage>
</organism>
<keyword evidence="1" id="KW-0812">Transmembrane</keyword>
<dbReference type="EMBL" id="GBXM01022655">
    <property type="protein sequence ID" value="JAH85922.1"/>
    <property type="molecule type" value="Transcribed_RNA"/>
</dbReference>
<reference evidence="2" key="1">
    <citation type="submission" date="2014-11" db="EMBL/GenBank/DDBJ databases">
        <authorList>
            <person name="Amaro Gonzalez C."/>
        </authorList>
    </citation>
    <scope>NUCLEOTIDE SEQUENCE</scope>
</reference>
<sequence length="39" mass="4803">MLHRASFFYVYFVLRFFFCFFLPTYSISTLCYCAQLQDL</sequence>
<feature type="transmembrane region" description="Helical" evidence="1">
    <location>
        <begin position="7"/>
        <end position="27"/>
    </location>
</feature>
<reference evidence="2" key="2">
    <citation type="journal article" date="2015" name="Fish Shellfish Immunol.">
        <title>Early steps in the European eel (Anguilla anguilla)-Vibrio vulnificus interaction in the gills: Role of the RtxA13 toxin.</title>
        <authorList>
            <person name="Callol A."/>
            <person name="Pajuelo D."/>
            <person name="Ebbesson L."/>
            <person name="Teles M."/>
            <person name="MacKenzie S."/>
            <person name="Amaro C."/>
        </authorList>
    </citation>
    <scope>NUCLEOTIDE SEQUENCE</scope>
</reference>
<protein>
    <submittedName>
        <fullName evidence="2">Uncharacterized protein</fullName>
    </submittedName>
</protein>
<keyword evidence="1" id="KW-0472">Membrane</keyword>
<dbReference type="AlphaFoldDB" id="A0A0E9W6F0"/>
<name>A0A0E9W6F0_ANGAN</name>
<evidence type="ECO:0000256" key="1">
    <source>
        <dbReference type="SAM" id="Phobius"/>
    </source>
</evidence>
<evidence type="ECO:0000313" key="2">
    <source>
        <dbReference type="EMBL" id="JAH85922.1"/>
    </source>
</evidence>
<keyword evidence="1" id="KW-1133">Transmembrane helix</keyword>
<accession>A0A0E9W6F0</accession>